<feature type="domain" description="Vacuolar protein sorting-associated protein 54 C-terminal" evidence="8">
    <location>
        <begin position="757"/>
        <end position="886"/>
    </location>
</feature>
<dbReference type="Proteomes" id="UP000887572">
    <property type="component" value="Unplaced"/>
</dbReference>
<dbReference type="Pfam" id="PF07928">
    <property type="entry name" value="Vps54"/>
    <property type="match status" value="1"/>
</dbReference>
<dbReference type="WBParaSite" id="Gr19_v10_g17489.t1">
    <property type="protein sequence ID" value="Gr19_v10_g17489.t1"/>
    <property type="gene ID" value="Gr19_v10_g17489"/>
</dbReference>
<dbReference type="InterPro" id="IPR019515">
    <property type="entry name" value="VPS54_N"/>
</dbReference>
<sequence length="1000" mass="112835">MSVFLCFTQNLASVLSDTKRSKAEVAAFFTRHWGEQFVPQKTLPSASTIPKICLEHFRHYLDNTAKKHRQYLRVRKTLRQANAQLFGEQISSDEIPEIFFSATFSHRDPATFEAIFLEPRQGEADKLVSGPEQRRVAGVPQSSLCRPASCGSLSSMQSVQVITSPAEASQGRMFRSCQRLQNRLEHFDDAVGILLNQQLEAKNEHFWRIINSYGALQADLETAIERTLRARDRLSKSKRQLCERSERILSLHQAKLNRQRVLGRLKEIACLRDAQMTVQILLSQGDISRALECIDMAKEVLANDLLGVNCFRHLGSQLDELVVAIGKVLREEFLSIIQREFAWPIEERTAECRKQREEEMSRVISSLIRCGEFRFVLMLRGEVEEAVKNTTRQVVKSRLLEHVQNNSAVAVSPFSEQIGLLPEEHWEKTLLAVLHSLTLLCRSVLAIQSLIVLCADQFDDNGSVGASKNRVRSSTDVFNLEKLPRRRDSFCTSASAPQQVVLMGDADPDLDELMRETNSDCGPEALDGLGHEGEDVRGTAEGVKGKAQRIVKCPEAENGRRQFVPSGGTQQKCQALGDKGPVLAMPCHDIFQLRTAAPLLISHAIQIGEDRVAKLILARYKDAILERCRPAIFHKMCKTVTDSVESWHKMAAEGGRCSKGPSPDGGNGTHRSPVHTIIHQQTTKFIHKFSETKRRQFHEAIDTEPWHAATIPSVYQRIVDRFRLTGVLSDVDDVPTEEDEDDDREGSRDYLVLCGGKQFIVVGTATLLLRILAQYSDLLVLFAHCAMELTMDVVQMLKAFNSRTCQLILGAGARQLVGLKMISVKHLTLALRSLQFIAQFIPTLRQSFSNELPTDRHTLLRHFDQTQRDFEDHAREIRSKMLGLMDRELIGALEEWRLEGKTPTASFQQIVMQIGKFYSSYSAIMPPELTTEILLQIHMNFKLYLRQHLNSRGISPHDSIAYGMAGQDFAYYMENVRALPDCKSFPVDTIGDVIQHKQPS</sequence>
<feature type="domain" description="Vacuolar protein sorting-associated protein 54 N-terminal" evidence="9">
    <location>
        <begin position="177"/>
        <end position="338"/>
    </location>
</feature>
<dbReference type="PANTHER" id="PTHR12965:SF0">
    <property type="entry name" value="VACUOLAR PROTEIN SORTING-ASSOCIATED PROTEIN 54"/>
    <property type="match status" value="1"/>
</dbReference>
<evidence type="ECO:0000313" key="11">
    <source>
        <dbReference type="WBParaSite" id="Gr19_v10_g17489.t1"/>
    </source>
</evidence>
<dbReference type="Pfam" id="PF10475">
    <property type="entry name" value="Vps54_N"/>
    <property type="match status" value="1"/>
</dbReference>
<evidence type="ECO:0000256" key="7">
    <source>
        <dbReference type="ARBA" id="ARBA00023054"/>
    </source>
</evidence>
<evidence type="ECO:0000259" key="8">
    <source>
        <dbReference type="Pfam" id="PF07928"/>
    </source>
</evidence>
<evidence type="ECO:0000256" key="5">
    <source>
        <dbReference type="ARBA" id="ARBA00022927"/>
    </source>
</evidence>
<evidence type="ECO:0000259" key="9">
    <source>
        <dbReference type="Pfam" id="PF10475"/>
    </source>
</evidence>
<comment type="subcellular location">
    <subcellularLocation>
        <location evidence="1">Golgi apparatus</location>
        <location evidence="1">trans-Golgi network</location>
    </subcellularLocation>
</comment>
<dbReference type="GO" id="GO:0015031">
    <property type="term" value="P:protein transport"/>
    <property type="evidence" value="ECO:0007669"/>
    <property type="project" value="UniProtKB-KW"/>
</dbReference>
<evidence type="ECO:0000256" key="3">
    <source>
        <dbReference type="ARBA" id="ARBA00017665"/>
    </source>
</evidence>
<dbReference type="InterPro" id="IPR012501">
    <property type="entry name" value="Vps54_C"/>
</dbReference>
<organism evidence="10 11">
    <name type="scientific">Globodera rostochiensis</name>
    <name type="common">Golden nematode worm</name>
    <name type="synonym">Heterodera rostochiensis</name>
    <dbReference type="NCBI Taxonomy" id="31243"/>
    <lineage>
        <taxon>Eukaryota</taxon>
        <taxon>Metazoa</taxon>
        <taxon>Ecdysozoa</taxon>
        <taxon>Nematoda</taxon>
        <taxon>Chromadorea</taxon>
        <taxon>Rhabditida</taxon>
        <taxon>Tylenchina</taxon>
        <taxon>Tylenchomorpha</taxon>
        <taxon>Tylenchoidea</taxon>
        <taxon>Heteroderidae</taxon>
        <taxon>Heteroderinae</taxon>
        <taxon>Globodera</taxon>
    </lineage>
</organism>
<evidence type="ECO:0000256" key="4">
    <source>
        <dbReference type="ARBA" id="ARBA00022448"/>
    </source>
</evidence>
<dbReference type="GO" id="GO:0000938">
    <property type="term" value="C:GARP complex"/>
    <property type="evidence" value="ECO:0007669"/>
    <property type="project" value="InterPro"/>
</dbReference>
<keyword evidence="4" id="KW-0813">Transport</keyword>
<dbReference type="PANTHER" id="PTHR12965">
    <property type="entry name" value="VACUOLAR PROTEIN SORTING 54"/>
    <property type="match status" value="1"/>
</dbReference>
<dbReference type="Gene3D" id="6.10.250.860">
    <property type="match status" value="1"/>
</dbReference>
<keyword evidence="6" id="KW-0333">Golgi apparatus</keyword>
<evidence type="ECO:0000256" key="2">
    <source>
        <dbReference type="ARBA" id="ARBA00009150"/>
    </source>
</evidence>
<dbReference type="InterPro" id="IPR039745">
    <property type="entry name" value="Vps54"/>
</dbReference>
<dbReference type="GO" id="GO:0006896">
    <property type="term" value="P:Golgi to vacuole transport"/>
    <property type="evidence" value="ECO:0007669"/>
    <property type="project" value="TreeGrafter"/>
</dbReference>
<evidence type="ECO:0000256" key="1">
    <source>
        <dbReference type="ARBA" id="ARBA00004601"/>
    </source>
</evidence>
<name>A0A914HJK9_GLORO</name>
<dbReference type="Gene3D" id="1.20.1280.130">
    <property type="match status" value="1"/>
</dbReference>
<evidence type="ECO:0000256" key="6">
    <source>
        <dbReference type="ARBA" id="ARBA00023034"/>
    </source>
</evidence>
<dbReference type="GO" id="GO:0005829">
    <property type="term" value="C:cytosol"/>
    <property type="evidence" value="ECO:0007669"/>
    <property type="project" value="GOC"/>
</dbReference>
<dbReference type="GO" id="GO:0042147">
    <property type="term" value="P:retrograde transport, endosome to Golgi"/>
    <property type="evidence" value="ECO:0007669"/>
    <property type="project" value="InterPro"/>
</dbReference>
<keyword evidence="5" id="KW-0653">Protein transport</keyword>
<comment type="similarity">
    <text evidence="2">Belongs to the VPS54 family.</text>
</comment>
<dbReference type="GO" id="GO:0019905">
    <property type="term" value="F:syntaxin binding"/>
    <property type="evidence" value="ECO:0007669"/>
    <property type="project" value="TreeGrafter"/>
</dbReference>
<dbReference type="AlphaFoldDB" id="A0A914HJK9"/>
<evidence type="ECO:0000313" key="10">
    <source>
        <dbReference type="Proteomes" id="UP000887572"/>
    </source>
</evidence>
<reference evidence="11" key="1">
    <citation type="submission" date="2022-11" db="UniProtKB">
        <authorList>
            <consortium name="WormBaseParasite"/>
        </authorList>
    </citation>
    <scope>IDENTIFICATION</scope>
</reference>
<keyword evidence="7" id="KW-0175">Coiled coil</keyword>
<proteinExistence type="inferred from homology"/>
<protein>
    <recommendedName>
        <fullName evidence="3">Vacuolar protein sorting-associated protein 54</fullName>
    </recommendedName>
</protein>
<keyword evidence="10" id="KW-1185">Reference proteome</keyword>
<accession>A0A914HJK9</accession>